<organism evidence="2 3">
    <name type="scientific">Rhizobium aethiopicum</name>
    <dbReference type="NCBI Taxonomy" id="1138170"/>
    <lineage>
        <taxon>Bacteria</taxon>
        <taxon>Pseudomonadati</taxon>
        <taxon>Pseudomonadota</taxon>
        <taxon>Alphaproteobacteria</taxon>
        <taxon>Hyphomicrobiales</taxon>
        <taxon>Rhizobiaceae</taxon>
        <taxon>Rhizobium/Agrobacterium group</taxon>
        <taxon>Rhizobium</taxon>
    </lineage>
</organism>
<feature type="domain" description="GAD-related" evidence="1">
    <location>
        <begin position="40"/>
        <end position="95"/>
    </location>
</feature>
<protein>
    <submittedName>
        <fullName evidence="2">GAD-like domain-containing protein</fullName>
    </submittedName>
</protein>
<accession>A0A1C3Y3D9</accession>
<dbReference type="AlphaFoldDB" id="A0A1C3Y3D9"/>
<dbReference type="EMBL" id="FMAJ01000005">
    <property type="protein sequence ID" value="SCB58936.1"/>
    <property type="molecule type" value="Genomic_DNA"/>
</dbReference>
<sequence length="226" mass="24823">MNAGHAKTVRRFLLRRLRDIAGSCLTPWLISGSNMVADSNKGLFWICDPEPIMPVLHVLFASDPEFDAGKMVPFMRDAFGEVSVWHPKFKLITLNMNRGTVTTTDITTQVIEGVPPLDDDMAVASAVDASVFDGHGWVDARTGKPVRCRAQTARADRCRSSVYHGPTFPPRRYSVAVERGIPPRGCGGYPGLRLPRWCCYSLGGGRLASLRSRYAAGASSRLPDRC</sequence>
<name>A0A1C3Y3D9_9HYPH</name>
<evidence type="ECO:0000313" key="2">
    <source>
        <dbReference type="EMBL" id="SCB58936.1"/>
    </source>
</evidence>
<evidence type="ECO:0000259" key="1">
    <source>
        <dbReference type="Pfam" id="PF08887"/>
    </source>
</evidence>
<dbReference type="InterPro" id="IPR014983">
    <property type="entry name" value="GAD-rel"/>
</dbReference>
<proteinExistence type="predicted"/>
<reference evidence="2 3" key="1">
    <citation type="submission" date="2016-08" db="EMBL/GenBank/DDBJ databases">
        <authorList>
            <person name="Seilhamer J.J."/>
        </authorList>
    </citation>
    <scope>NUCLEOTIDE SEQUENCE [LARGE SCALE GENOMIC DNA]</scope>
    <source>
        <strain evidence="2 3">HBR26</strain>
    </source>
</reference>
<dbReference type="Proteomes" id="UP000198723">
    <property type="component" value="Unassembled WGS sequence"/>
</dbReference>
<evidence type="ECO:0000313" key="3">
    <source>
        <dbReference type="Proteomes" id="UP000198723"/>
    </source>
</evidence>
<gene>
    <name evidence="2" type="ORF">GA0061105_105408</name>
</gene>
<dbReference type="STRING" id="1138170.GA0061105_105408"/>
<dbReference type="Pfam" id="PF08887">
    <property type="entry name" value="GAD-like"/>
    <property type="match status" value="1"/>
</dbReference>